<dbReference type="STRING" id="1231657.A0A1Y2A645"/>
<feature type="domain" description="BZIP" evidence="9">
    <location>
        <begin position="115"/>
        <end position="173"/>
    </location>
</feature>
<dbReference type="GO" id="GO:0000981">
    <property type="term" value="F:DNA-binding transcription factor activity, RNA polymerase II-specific"/>
    <property type="evidence" value="ECO:0007669"/>
    <property type="project" value="InterPro"/>
</dbReference>
<dbReference type="Proteomes" id="UP000193144">
    <property type="component" value="Unassembled WGS sequence"/>
</dbReference>
<name>A0A1Y2A645_9PLEO</name>
<keyword evidence="5" id="KW-0804">Transcription</keyword>
<reference evidence="10 11" key="1">
    <citation type="submission" date="2016-07" db="EMBL/GenBank/DDBJ databases">
        <title>Pervasive Adenine N6-methylation of Active Genes in Fungi.</title>
        <authorList>
            <consortium name="DOE Joint Genome Institute"/>
            <person name="Mondo S.J."/>
            <person name="Dannebaum R.O."/>
            <person name="Kuo R.C."/>
            <person name="Labutti K."/>
            <person name="Haridas S."/>
            <person name="Kuo A."/>
            <person name="Salamov A."/>
            <person name="Ahrendt S.R."/>
            <person name="Lipzen A."/>
            <person name="Sullivan W."/>
            <person name="Andreopoulos W.B."/>
            <person name="Clum A."/>
            <person name="Lindquist E."/>
            <person name="Daum C."/>
            <person name="Ramamoorthy G.K."/>
            <person name="Gryganskyi A."/>
            <person name="Culley D."/>
            <person name="Magnuson J.K."/>
            <person name="James T.Y."/>
            <person name="O'Malley M.A."/>
            <person name="Stajich J.E."/>
            <person name="Spatafora J.W."/>
            <person name="Visel A."/>
            <person name="Grigoriev I.V."/>
        </authorList>
    </citation>
    <scope>NUCLEOTIDE SEQUENCE [LARGE SCALE GENOMIC DNA]</scope>
    <source>
        <strain evidence="10 11">CBS 115471</strain>
    </source>
</reference>
<dbReference type="GO" id="GO:0005634">
    <property type="term" value="C:nucleus"/>
    <property type="evidence" value="ECO:0007669"/>
    <property type="project" value="UniProtKB-SubCell"/>
</dbReference>
<evidence type="ECO:0000256" key="1">
    <source>
        <dbReference type="ARBA" id="ARBA00004123"/>
    </source>
</evidence>
<feature type="region of interest" description="Disordered" evidence="8">
    <location>
        <begin position="196"/>
        <end position="239"/>
    </location>
</feature>
<proteinExistence type="inferred from homology"/>
<evidence type="ECO:0000313" key="10">
    <source>
        <dbReference type="EMBL" id="ORY17797.1"/>
    </source>
</evidence>
<organism evidence="10 11">
    <name type="scientific">Clohesyomyces aquaticus</name>
    <dbReference type="NCBI Taxonomy" id="1231657"/>
    <lineage>
        <taxon>Eukaryota</taxon>
        <taxon>Fungi</taxon>
        <taxon>Dikarya</taxon>
        <taxon>Ascomycota</taxon>
        <taxon>Pezizomycotina</taxon>
        <taxon>Dothideomycetes</taxon>
        <taxon>Pleosporomycetidae</taxon>
        <taxon>Pleosporales</taxon>
        <taxon>Lindgomycetaceae</taxon>
        <taxon>Clohesyomyces</taxon>
    </lineage>
</organism>
<feature type="compositionally biased region" description="Low complexity" evidence="8">
    <location>
        <begin position="208"/>
        <end position="220"/>
    </location>
</feature>
<feature type="region of interest" description="Disordered" evidence="8">
    <location>
        <begin position="379"/>
        <end position="409"/>
    </location>
</feature>
<comment type="similarity">
    <text evidence="2">Belongs to the bZIP family.</text>
</comment>
<dbReference type="GO" id="GO:0003677">
    <property type="term" value="F:DNA binding"/>
    <property type="evidence" value="ECO:0007669"/>
    <property type="project" value="UniProtKB-KW"/>
</dbReference>
<gene>
    <name evidence="10" type="ORF">BCR34DRAFT_554879</name>
</gene>
<evidence type="ECO:0000256" key="7">
    <source>
        <dbReference type="ARBA" id="ARBA00023242"/>
    </source>
</evidence>
<keyword evidence="11" id="KW-1185">Reference proteome</keyword>
<dbReference type="AlphaFoldDB" id="A0A1Y2A645"/>
<feature type="compositionally biased region" description="Basic and acidic residues" evidence="8">
    <location>
        <begin position="109"/>
        <end position="119"/>
    </location>
</feature>
<evidence type="ECO:0000256" key="2">
    <source>
        <dbReference type="ARBA" id="ARBA00007163"/>
    </source>
</evidence>
<feature type="compositionally biased region" description="Polar residues" evidence="8">
    <location>
        <begin position="196"/>
        <end position="207"/>
    </location>
</feature>
<accession>A0A1Y2A645</accession>
<dbReference type="PANTHER" id="PTHR46714:SF6">
    <property type="entry name" value="TRANSCRIPTIONAL ACTIVATOR HAC1"/>
    <property type="match status" value="1"/>
</dbReference>
<dbReference type="OrthoDB" id="674948at2759"/>
<feature type="compositionally biased region" description="Low complexity" evidence="8">
    <location>
        <begin position="38"/>
        <end position="55"/>
    </location>
</feature>
<feature type="compositionally biased region" description="Basic residues" evidence="8">
    <location>
        <begin position="393"/>
        <end position="406"/>
    </location>
</feature>
<comment type="subcellular location">
    <subcellularLocation>
        <location evidence="1">Nucleus</location>
    </subcellularLocation>
</comment>
<evidence type="ECO:0000256" key="8">
    <source>
        <dbReference type="SAM" id="MobiDB-lite"/>
    </source>
</evidence>
<dbReference type="GO" id="GO:0045944">
    <property type="term" value="P:positive regulation of transcription by RNA polymerase II"/>
    <property type="evidence" value="ECO:0007669"/>
    <property type="project" value="InterPro"/>
</dbReference>
<keyword evidence="6" id="KW-0834">Unfolded protein response</keyword>
<dbReference type="PANTHER" id="PTHR46714">
    <property type="entry name" value="TRANSCRIPTIONAL ACTIVATOR HAC1"/>
    <property type="match status" value="1"/>
</dbReference>
<comment type="caution">
    <text evidence="10">The sequence shown here is derived from an EMBL/GenBank/DDBJ whole genome shotgun (WGS) entry which is preliminary data.</text>
</comment>
<feature type="region of interest" description="Disordered" evidence="8">
    <location>
        <begin position="1"/>
        <end position="138"/>
    </location>
</feature>
<dbReference type="InterPro" id="IPR046347">
    <property type="entry name" value="bZIP_sf"/>
</dbReference>
<evidence type="ECO:0000256" key="5">
    <source>
        <dbReference type="ARBA" id="ARBA00023163"/>
    </source>
</evidence>
<dbReference type="SUPFAM" id="SSF57959">
    <property type="entry name" value="Leucine zipper domain"/>
    <property type="match status" value="1"/>
</dbReference>
<dbReference type="GO" id="GO:0006986">
    <property type="term" value="P:response to unfolded protein"/>
    <property type="evidence" value="ECO:0007669"/>
    <property type="project" value="UniProtKB-KW"/>
</dbReference>
<keyword evidence="3" id="KW-0805">Transcription regulation</keyword>
<protein>
    <recommendedName>
        <fullName evidence="9">BZIP domain-containing protein</fullName>
    </recommendedName>
</protein>
<evidence type="ECO:0000256" key="6">
    <source>
        <dbReference type="ARBA" id="ARBA00023230"/>
    </source>
</evidence>
<evidence type="ECO:0000256" key="3">
    <source>
        <dbReference type="ARBA" id="ARBA00023015"/>
    </source>
</evidence>
<feature type="compositionally biased region" description="Low complexity" evidence="8">
    <location>
        <begin position="65"/>
        <end position="80"/>
    </location>
</feature>
<keyword evidence="4" id="KW-0238">DNA-binding</keyword>
<dbReference type="InterPro" id="IPR044280">
    <property type="entry name" value="Hac1/HY5"/>
</dbReference>
<keyword evidence="7" id="KW-0539">Nucleus</keyword>
<dbReference type="EMBL" id="MCFA01000010">
    <property type="protein sequence ID" value="ORY17797.1"/>
    <property type="molecule type" value="Genomic_DNA"/>
</dbReference>
<sequence>MGPEHFLDQNSFTSEPLMHSTHQLPQQHHHNTPPPTVDPSSTTTIKMEDLSLPFPHSTPFPPPSSTSSGPSPSPAPGCSSESKPVKKRKSWGQVLPEPKTSLPPRKRAKTEDEKEQRRIERVKRNRLAAHNSRERKRQEVELLMAEKDKLEAELNATRDAMRRMSAELRAFKERHPNESFASSTTSDEDYDSIMASSTSETICPRNTSFPSPVSMDSMSSPRDDSCQPDSPAYSESGATEFDTTRYPAEILCDLQCQSNPATSRSRSQPPSPFQTTLALVILFQCQLLSMMKSLQTWTRSSTSTRSQLLASTISQTFSPWLTSPTLLSQTLTAFQTSLRVQSLSTCRMTPAQLSLLATSISQRKSSRATCVARPRGFSRQKLGRSGTDANRQVRSHRVRGRNRRRSTGFSSCKVSSASWQQELGKAFGLENLHHELSLNNKGRSRES</sequence>
<evidence type="ECO:0000256" key="4">
    <source>
        <dbReference type="ARBA" id="ARBA00023125"/>
    </source>
</evidence>
<dbReference type="PROSITE" id="PS00036">
    <property type="entry name" value="BZIP_BASIC"/>
    <property type="match status" value="1"/>
</dbReference>
<evidence type="ECO:0000313" key="11">
    <source>
        <dbReference type="Proteomes" id="UP000193144"/>
    </source>
</evidence>
<evidence type="ECO:0000259" key="9">
    <source>
        <dbReference type="PROSITE" id="PS50217"/>
    </source>
</evidence>
<dbReference type="PROSITE" id="PS50217">
    <property type="entry name" value="BZIP"/>
    <property type="match status" value="1"/>
</dbReference>
<dbReference type="InterPro" id="IPR004827">
    <property type="entry name" value="bZIP"/>
</dbReference>